<accession>A0A1G2BKK8</accession>
<dbReference type="AlphaFoldDB" id="A0A1G2BKK8"/>
<comment type="caution">
    <text evidence="2">The sequence shown here is derived from an EMBL/GenBank/DDBJ whole genome shotgun (WGS) entry which is preliminary data.</text>
</comment>
<evidence type="ECO:0000313" key="2">
    <source>
        <dbReference type="EMBL" id="OGY88830.1"/>
    </source>
</evidence>
<dbReference type="Pfam" id="PF12146">
    <property type="entry name" value="Hydrolase_4"/>
    <property type="match status" value="1"/>
</dbReference>
<evidence type="ECO:0000313" key="3">
    <source>
        <dbReference type="Proteomes" id="UP000177817"/>
    </source>
</evidence>
<organism evidence="2 3">
    <name type="scientific">Candidatus Komeilibacteria bacterium RIFCSPHIGHO2_01_FULL_52_14</name>
    <dbReference type="NCBI Taxonomy" id="1798549"/>
    <lineage>
        <taxon>Bacteria</taxon>
        <taxon>Candidatus Komeiliibacteriota</taxon>
    </lineage>
</organism>
<evidence type="ECO:0000259" key="1">
    <source>
        <dbReference type="Pfam" id="PF12146"/>
    </source>
</evidence>
<dbReference type="InterPro" id="IPR029058">
    <property type="entry name" value="AB_hydrolase_fold"/>
</dbReference>
<protein>
    <recommendedName>
        <fullName evidence="1">Serine aminopeptidase S33 domain-containing protein</fullName>
    </recommendedName>
</protein>
<dbReference type="Proteomes" id="UP000177817">
    <property type="component" value="Unassembled WGS sequence"/>
</dbReference>
<gene>
    <name evidence="2" type="ORF">A2677_02365</name>
</gene>
<sequence length="274" mass="31051">MRDFVFAFILFFCETCSVKTLTLKNRKDKNVVVALDEAADQKGLVFILHGLGGFKEQDQIRVMAESFVEHGYTSVRIDSTNGFGESDGGLEDVSVTSNYEDLEDVIARAKDQSWYREPFVLAGHSMGSMCVVLFAEKHPERVLALAPISALVSGALWMRSVNMQKVMGMWEETKWFIQDSRSKPGAIKRVPWSFVIDTQKYDILPKAKFMKMPVLLAVGEHDPATPVEHQKKFFKALPEGKKELHIIKGAFHTFRSNEHLSELKSIFDRWTSGL</sequence>
<dbReference type="InterPro" id="IPR022742">
    <property type="entry name" value="Hydrolase_4"/>
</dbReference>
<dbReference type="EMBL" id="MHKK01000052">
    <property type="protein sequence ID" value="OGY88830.1"/>
    <property type="molecule type" value="Genomic_DNA"/>
</dbReference>
<dbReference type="InterPro" id="IPR051044">
    <property type="entry name" value="MAG_DAG_Lipase"/>
</dbReference>
<feature type="domain" description="Serine aminopeptidase S33" evidence="1">
    <location>
        <begin position="40"/>
        <end position="254"/>
    </location>
</feature>
<dbReference type="Gene3D" id="3.40.50.1820">
    <property type="entry name" value="alpha/beta hydrolase"/>
    <property type="match status" value="1"/>
</dbReference>
<proteinExistence type="predicted"/>
<dbReference type="SUPFAM" id="SSF53474">
    <property type="entry name" value="alpha/beta-Hydrolases"/>
    <property type="match status" value="1"/>
</dbReference>
<reference evidence="2 3" key="1">
    <citation type="journal article" date="2016" name="Nat. Commun.">
        <title>Thousands of microbial genomes shed light on interconnected biogeochemical processes in an aquifer system.</title>
        <authorList>
            <person name="Anantharaman K."/>
            <person name="Brown C.T."/>
            <person name="Hug L.A."/>
            <person name="Sharon I."/>
            <person name="Castelle C.J."/>
            <person name="Probst A.J."/>
            <person name="Thomas B.C."/>
            <person name="Singh A."/>
            <person name="Wilkins M.J."/>
            <person name="Karaoz U."/>
            <person name="Brodie E.L."/>
            <person name="Williams K.H."/>
            <person name="Hubbard S.S."/>
            <person name="Banfield J.F."/>
        </authorList>
    </citation>
    <scope>NUCLEOTIDE SEQUENCE [LARGE SCALE GENOMIC DNA]</scope>
</reference>
<dbReference type="PANTHER" id="PTHR11614">
    <property type="entry name" value="PHOSPHOLIPASE-RELATED"/>
    <property type="match status" value="1"/>
</dbReference>
<name>A0A1G2BKK8_9BACT</name>